<comment type="caution">
    <text evidence="3">The sequence shown here is derived from an EMBL/GenBank/DDBJ whole genome shotgun (WGS) entry which is preliminary data.</text>
</comment>
<feature type="compositionally biased region" description="Low complexity" evidence="2">
    <location>
        <begin position="632"/>
        <end position="645"/>
    </location>
</feature>
<dbReference type="Proteomes" id="UP000230233">
    <property type="component" value="Unassembled WGS sequence"/>
</dbReference>
<feature type="region of interest" description="Disordered" evidence="2">
    <location>
        <begin position="593"/>
        <end position="615"/>
    </location>
</feature>
<feature type="compositionally biased region" description="Basic and acidic residues" evidence="2">
    <location>
        <begin position="923"/>
        <end position="937"/>
    </location>
</feature>
<feature type="compositionally biased region" description="Basic and acidic residues" evidence="2">
    <location>
        <begin position="1786"/>
        <end position="1799"/>
    </location>
</feature>
<feature type="region of interest" description="Disordered" evidence="2">
    <location>
        <begin position="311"/>
        <end position="377"/>
    </location>
</feature>
<protein>
    <submittedName>
        <fullName evidence="3">Uncharacterized protein</fullName>
    </submittedName>
</protein>
<dbReference type="OrthoDB" id="5877977at2759"/>
<evidence type="ECO:0000313" key="4">
    <source>
        <dbReference type="Proteomes" id="UP000230233"/>
    </source>
</evidence>
<feature type="coiled-coil region" evidence="1">
    <location>
        <begin position="423"/>
        <end position="450"/>
    </location>
</feature>
<keyword evidence="4" id="KW-1185">Reference proteome</keyword>
<gene>
    <name evidence="3" type="primary">Cni-Y102A11A.3</name>
    <name evidence="3" type="ORF">B9Z55_028524</name>
</gene>
<feature type="region of interest" description="Disordered" evidence="2">
    <location>
        <begin position="905"/>
        <end position="939"/>
    </location>
</feature>
<feature type="compositionally biased region" description="Polar residues" evidence="2">
    <location>
        <begin position="2112"/>
        <end position="2130"/>
    </location>
</feature>
<feature type="region of interest" description="Disordered" evidence="2">
    <location>
        <begin position="474"/>
        <end position="501"/>
    </location>
</feature>
<accession>A0A2G5SB77</accession>
<feature type="region of interest" description="Disordered" evidence="2">
    <location>
        <begin position="2195"/>
        <end position="2215"/>
    </location>
</feature>
<feature type="compositionally biased region" description="Basic and acidic residues" evidence="2">
    <location>
        <begin position="1902"/>
        <end position="1913"/>
    </location>
</feature>
<feature type="compositionally biased region" description="Acidic residues" evidence="2">
    <location>
        <begin position="839"/>
        <end position="860"/>
    </location>
</feature>
<proteinExistence type="predicted"/>
<feature type="region of interest" description="Disordered" evidence="2">
    <location>
        <begin position="630"/>
        <end position="657"/>
    </location>
</feature>
<feature type="region of interest" description="Disordered" evidence="2">
    <location>
        <begin position="1782"/>
        <end position="1802"/>
    </location>
</feature>
<feature type="region of interest" description="Disordered" evidence="2">
    <location>
        <begin position="1078"/>
        <end position="1118"/>
    </location>
</feature>
<feature type="region of interest" description="Disordered" evidence="2">
    <location>
        <begin position="1885"/>
        <end position="1926"/>
    </location>
</feature>
<keyword evidence="1" id="KW-0175">Coiled coil</keyword>
<dbReference type="EMBL" id="PDUG01000025">
    <property type="protein sequence ID" value="PIC12290.1"/>
    <property type="molecule type" value="Genomic_DNA"/>
</dbReference>
<sequence>MNSDCDYNIKSSSRYIQSESCTKLNYVYTSRQCDEYFEYLEELRRIIFGPNNTMSSAKTLPTHPSSIHYHTRTGRTLVYEIGDSTNYGITLSQLPSNTEKMVTETFCAEEHVLASPETSEIIPPKLTPKLFHQLPSNIEERMKNCLHSSSEVINSYLSDSIEQLEKFTMSCDDTAVVQSSSYGMPVSPIRQYHNSYNFSDDEFDDTLSLNFGVDDSFAVSEEFAKVLEETDSVFEELGGDEEFEDRWSISDDKVKRIVGIVKRHVPPSEVIVNHPPIVEYAPDPGPKSYDWLENDSFNFQLPSILNHRSEPLENQQPSSISYDHSPSVQDVPISPNSNRKTSRSSTPSQSPIPVQDISTSPASSRKTSGSSTPPAGSVLVNMIEDYVKMVMDVSKSLGKSSEAPEVLSEVVSGVLPVLNEIEKQRETETRESLETEIGFEEDKEQRLEVESEEVEIEDQKVMFGPIAPRKSSVKNWESATLKRERPPSSEETAISEKQGHLELSDISSQNVFHTEPLTLEDIIRIRRSLSESSTLSYRSEYADALDHFDQPCSQSDPGKSPTNDSPFQNDHIEKALESNASSDTRKEVAELLDTNDDFPDTQVPKNKDNSDVDSLNSNNLTHVSFSHIGSVSDNGISESGISSNSPNVENRKEEESQFFRVSQEKECVYPDASPEAQIDGEVTSRNCNNPQEDSQPHRSINIEKEESDSISNKSFHSSPVSCELERIRPMLDEEFETSCDEFTKTDKIPEEHFLGTEEEIQKLVENLLAHVKEEINNNGPESVLGEDLGEEENFSDVEADSDITEVLENLLSTVSQTEQRNEAVECILELGENFRNDADVEDVEESDNSEEANELEDAPELDFGSEYNVEDSAGRDEDQSELVQQERVIESVLNCIVNQLENEETLEEEAHDTVDPQNFPKTSEPEISVRTDEEPTFKPELAPKTQMDAIHESDQNHIDNFVAPSLHRNNRESSQEMKDIIKYMDNLQPNQPNPADTKKINVQTLSTESVCSETEEEIANEHESKLSDTETENVQSFDDISTEMDAVKVLDYLLDSVAQTSNTLIQDEADEINLEDQAEHTPEEQAGDSLSDASRDPLPSTSASTKSPEEVDVETDSQNEQVVVSDHFADELADELADQSADQLADELAERFADELADELADQLADELADQLADQLANELGDDDAVCLDIEEIVESEAELEIYERSSEQENEEDVLDVLQSVLNEVLYDPNDFGNACFSPDILDEVQSTSSSPNSLATELSTEAWEALQSVLDNLDVIIHSAEIRQIDEAVDFVQEPVENIEIEAGAVEHDAHGFEEAAELDILDYDDQASTDLNDDLVQQGEVQEALNDIICIIDVVESLLFEVSNSMDSEQFSLEAETVSELELGTVEVTHLGFETLSNQVRKSVDVQDYGNEHHTVEEGLQEEHRSILVSADNEDLNKEIVETVGILLNAVVEEENTQDLGLSHETVSNQNEDYEDFSNCENSVKEETPEQHHGVLVNSENEEDAGAEEEIVTSCVSSALQVVEVMEILLSGMLEEEGGVTAAADMDGEGNLLEENEDVEVSGDRYEGNSQGPTDNQHHEFSNNTLTDESRDLLENERHKKELQKKNGDVLVCAQLEEIADTEEETGETVGIMLNDIVEAEAEGTAADLDGEDALLEQIENVEVTENGLKENGNECELQDVELPVSSNNEKTSVEGYSNEAMSDNFEKSVDLHENEHLAVEEEVQKKQHDALVCAENEEVVDEENETVLGCVSSAVEVVESTEVLLNGIVEEEVVSAANTDGADVKEPKDGCRANEGDCEQQEPPILEVNQRYAEGCSHEILSNQDDHQGFENEHHDFGQVLQEPNHGVLVSNENEEVACEEEEIAEKVEILLNGVVEEEDRVTEADMSNESTLLKHNHMSEDVEERSEVPEEVNGQQPPTALSDSIEELSSTQIKSETNRSALNSTNSATDVLLHFEDFCASYLENLISDQLLSAMASASTMLTSQLERQLEAEDIYSISPAVPSPLSDSYSTFPCVLKSSLNSLEPILEVEEIYSTPPGDLTDPRDAILEDETSQGRLSRLEEDIMCDQPRSPNHLFGSNQTKETSDKTVDDNQSFEIMDPDPQHLSEPSANINNQSASTSHLVSDIPSISRSLVPESSIGDDNPEGHFNLPSSCQQLQIEKARSTPWGLLPESSDCSLCTDIYDPVPTNTNFSTETSPNSLNPSEHQSTSSVLEEVSHFLATACVAALVFVSPTESSDSTFNSDIIEDASKYINDSNPEQTSQ</sequence>
<feature type="compositionally biased region" description="Basic and acidic residues" evidence="2">
    <location>
        <begin position="1019"/>
        <end position="1028"/>
    </location>
</feature>
<evidence type="ECO:0000313" key="3">
    <source>
        <dbReference type="EMBL" id="PIC12290.1"/>
    </source>
</evidence>
<feature type="region of interest" description="Disordered" evidence="2">
    <location>
        <begin position="2071"/>
        <end position="2130"/>
    </location>
</feature>
<feature type="region of interest" description="Disordered" evidence="2">
    <location>
        <begin position="1560"/>
        <end position="1591"/>
    </location>
</feature>
<feature type="region of interest" description="Disordered" evidence="2">
    <location>
        <begin position="1014"/>
        <end position="1033"/>
    </location>
</feature>
<dbReference type="STRING" id="1611254.A0A2G5SB77"/>
<organism evidence="3 4">
    <name type="scientific">Caenorhabditis nigoni</name>
    <dbReference type="NCBI Taxonomy" id="1611254"/>
    <lineage>
        <taxon>Eukaryota</taxon>
        <taxon>Metazoa</taxon>
        <taxon>Ecdysozoa</taxon>
        <taxon>Nematoda</taxon>
        <taxon>Chromadorea</taxon>
        <taxon>Rhabditida</taxon>
        <taxon>Rhabditina</taxon>
        <taxon>Rhabditomorpha</taxon>
        <taxon>Rhabditoidea</taxon>
        <taxon>Rhabditidae</taxon>
        <taxon>Peloderinae</taxon>
        <taxon>Caenorhabditis</taxon>
    </lineage>
</organism>
<name>A0A2G5SB77_9PELO</name>
<feature type="compositionally biased region" description="Polar residues" evidence="2">
    <location>
        <begin position="551"/>
        <end position="568"/>
    </location>
</feature>
<reference evidence="4" key="1">
    <citation type="submission" date="2017-10" db="EMBL/GenBank/DDBJ databases">
        <title>Rapid genome shrinkage in a self-fertile nematode reveals novel sperm competition proteins.</title>
        <authorList>
            <person name="Yin D."/>
            <person name="Schwarz E.M."/>
            <person name="Thomas C.G."/>
            <person name="Felde R.L."/>
            <person name="Korf I.F."/>
            <person name="Cutter A.D."/>
            <person name="Schartner C.M."/>
            <person name="Ralston E.J."/>
            <person name="Meyer B.J."/>
            <person name="Haag E.S."/>
        </authorList>
    </citation>
    <scope>NUCLEOTIDE SEQUENCE [LARGE SCALE GENOMIC DNA]</scope>
    <source>
        <strain evidence="4">JU1422</strain>
    </source>
</reference>
<feature type="region of interest" description="Disordered" evidence="2">
    <location>
        <begin position="548"/>
        <end position="569"/>
    </location>
</feature>
<evidence type="ECO:0000256" key="2">
    <source>
        <dbReference type="SAM" id="MobiDB-lite"/>
    </source>
</evidence>
<feature type="compositionally biased region" description="Polar residues" evidence="2">
    <location>
        <begin position="683"/>
        <end position="693"/>
    </location>
</feature>
<evidence type="ECO:0000256" key="1">
    <source>
        <dbReference type="SAM" id="Coils"/>
    </source>
</evidence>
<feature type="region of interest" description="Disordered" evidence="2">
    <location>
        <begin position="674"/>
        <end position="700"/>
    </location>
</feature>
<feature type="region of interest" description="Disordered" evidence="2">
    <location>
        <begin position="837"/>
        <end position="884"/>
    </location>
</feature>
<feature type="compositionally biased region" description="Polar residues" evidence="2">
    <location>
        <begin position="312"/>
        <end position="374"/>
    </location>
</feature>